<sequence length="474" mass="54607">MEGTTENAIYRPGCNDLPNELLWRIFRHLGHTDLLQMSLVCRRWNQTIFHFLNDRFRFRPERCDDLHEHRTFKHLDLSACPLPLPTLNIKWRDYFFEDKTQLERQNGSHVRSITVKTAASHQDLLVRLLVTFKSLEKLDWFVSGKMLSYYKVTIGTRRMINASMAPVKHLKINAKMYKLQNVLENLSESLVTLDVVLSPQTLINICGNKNSFPNLETLKVEIDAGDELLLEGSMKEFLETLPKLRKFSFHMSDPEAVQEVTDADTNIEEFELFGLVDYYVPDMSDMKNLKTFRTDGKMVHFYMDGSTLPMPQITTLDINHVIFVDIDALVEHFPNLTTLRMALQPETNNDMLALVNSYPNLEHLAIRIQGPSFSTKLMLISSKLTKLVELHANLVNPDGPENFQAQAIAKFYFQGNFIIFGCVLACLPNLRKFCITTDLIRDDTCPLASIDFPEMHAYDYCQVFVNGVLINQQV</sequence>
<name>A0A8D8K504_CULPI</name>
<reference evidence="2" key="1">
    <citation type="submission" date="2021-05" db="EMBL/GenBank/DDBJ databases">
        <authorList>
            <person name="Alioto T."/>
            <person name="Alioto T."/>
            <person name="Gomez Garrido J."/>
        </authorList>
    </citation>
    <scope>NUCLEOTIDE SEQUENCE</scope>
</reference>
<dbReference type="InterPro" id="IPR032675">
    <property type="entry name" value="LRR_dom_sf"/>
</dbReference>
<dbReference type="Gene3D" id="3.80.10.10">
    <property type="entry name" value="Ribonuclease Inhibitor"/>
    <property type="match status" value="1"/>
</dbReference>
<protein>
    <submittedName>
        <fullName evidence="2">(northern house mosquito) hypothetical protein</fullName>
    </submittedName>
</protein>
<dbReference type="SUPFAM" id="SSF81383">
    <property type="entry name" value="F-box domain"/>
    <property type="match status" value="1"/>
</dbReference>
<dbReference type="InterPro" id="IPR036047">
    <property type="entry name" value="F-box-like_dom_sf"/>
</dbReference>
<dbReference type="Gene3D" id="1.20.1280.50">
    <property type="match status" value="1"/>
</dbReference>
<dbReference type="EMBL" id="HBUE01204449">
    <property type="protein sequence ID" value="CAG6531295.1"/>
    <property type="molecule type" value="Transcribed_RNA"/>
</dbReference>
<accession>A0A8D8K504</accession>
<dbReference type="InterPro" id="IPR001810">
    <property type="entry name" value="F-box_dom"/>
</dbReference>
<proteinExistence type="predicted"/>
<dbReference type="CDD" id="cd09917">
    <property type="entry name" value="F-box_SF"/>
    <property type="match status" value="1"/>
</dbReference>
<evidence type="ECO:0000313" key="2">
    <source>
        <dbReference type="EMBL" id="CAG6583151.1"/>
    </source>
</evidence>
<dbReference type="SUPFAM" id="SSF52047">
    <property type="entry name" value="RNI-like"/>
    <property type="match status" value="1"/>
</dbReference>
<dbReference type="EMBL" id="HBUE01310701">
    <property type="protein sequence ID" value="CAG6583151.1"/>
    <property type="molecule type" value="Transcribed_RNA"/>
</dbReference>
<organism evidence="2">
    <name type="scientific">Culex pipiens</name>
    <name type="common">House mosquito</name>
    <dbReference type="NCBI Taxonomy" id="7175"/>
    <lineage>
        <taxon>Eukaryota</taxon>
        <taxon>Metazoa</taxon>
        <taxon>Ecdysozoa</taxon>
        <taxon>Arthropoda</taxon>
        <taxon>Hexapoda</taxon>
        <taxon>Insecta</taxon>
        <taxon>Pterygota</taxon>
        <taxon>Neoptera</taxon>
        <taxon>Endopterygota</taxon>
        <taxon>Diptera</taxon>
        <taxon>Nematocera</taxon>
        <taxon>Culicoidea</taxon>
        <taxon>Culicidae</taxon>
        <taxon>Culicinae</taxon>
        <taxon>Culicini</taxon>
        <taxon>Culex</taxon>
        <taxon>Culex</taxon>
    </lineage>
</organism>
<dbReference type="PROSITE" id="PS50181">
    <property type="entry name" value="FBOX"/>
    <property type="match status" value="1"/>
</dbReference>
<evidence type="ECO:0000259" key="1">
    <source>
        <dbReference type="PROSITE" id="PS50181"/>
    </source>
</evidence>
<dbReference type="PANTHER" id="PTHR16134:SF119">
    <property type="entry name" value="AT02038P-RELATED"/>
    <property type="match status" value="1"/>
</dbReference>
<dbReference type="PANTHER" id="PTHR16134">
    <property type="entry name" value="F-BOX/TPR REPEAT PROTEIN POF3"/>
    <property type="match status" value="1"/>
</dbReference>
<feature type="domain" description="F-box" evidence="1">
    <location>
        <begin position="11"/>
        <end position="59"/>
    </location>
</feature>
<dbReference type="AlphaFoldDB" id="A0A8D8K504"/>
<dbReference type="SMART" id="SM00256">
    <property type="entry name" value="FBOX"/>
    <property type="match status" value="1"/>
</dbReference>
<dbReference type="Pfam" id="PF12937">
    <property type="entry name" value="F-box-like"/>
    <property type="match status" value="1"/>
</dbReference>